<dbReference type="RefSeq" id="WP_068553945.1">
    <property type="nucleotide sequence ID" value="NZ_LOEE01000003.1"/>
</dbReference>
<dbReference type="GO" id="GO:0032259">
    <property type="term" value="P:methylation"/>
    <property type="evidence" value="ECO:0007669"/>
    <property type="project" value="UniProtKB-KW"/>
</dbReference>
<dbReference type="AlphaFoldDB" id="A0A140LED8"/>
<dbReference type="GO" id="GO:0019251">
    <property type="term" value="P:anaerobic cobalamin biosynthetic process"/>
    <property type="evidence" value="ECO:0007669"/>
    <property type="project" value="UniProtKB-UniRule"/>
</dbReference>
<comment type="function">
    <text evidence="5">Catalyzes the methylation of C-1 in cobalt-precorrin-5B to form cobalt-precorrin-6A.</text>
</comment>
<comment type="pathway">
    <text evidence="5">Cofactor biosynthesis; adenosylcobalamin biosynthesis; cob(II)yrinate a,c-diamide from sirohydrochlorin (anaerobic route): step 6/10.</text>
</comment>
<comment type="similarity">
    <text evidence="5">Belongs to the CbiD family.</text>
</comment>
<organism evidence="6 7">
    <name type="scientific">Thermotalea metallivorans</name>
    <dbReference type="NCBI Taxonomy" id="520762"/>
    <lineage>
        <taxon>Bacteria</taxon>
        <taxon>Bacillati</taxon>
        <taxon>Bacillota</taxon>
        <taxon>Clostridia</taxon>
        <taxon>Peptostreptococcales</taxon>
        <taxon>Thermotaleaceae</taxon>
        <taxon>Thermotalea</taxon>
    </lineage>
</organism>
<evidence type="ECO:0000313" key="6">
    <source>
        <dbReference type="EMBL" id="KXG78913.1"/>
    </source>
</evidence>
<dbReference type="EMBL" id="LOEE01000003">
    <property type="protein sequence ID" value="KXG78913.1"/>
    <property type="molecule type" value="Genomic_DNA"/>
</dbReference>
<dbReference type="NCBIfam" id="TIGR00312">
    <property type="entry name" value="cbiD"/>
    <property type="match status" value="1"/>
</dbReference>
<keyword evidence="1 5" id="KW-0169">Cobalamin biosynthesis</keyword>
<evidence type="ECO:0000313" key="7">
    <source>
        <dbReference type="Proteomes" id="UP000070456"/>
    </source>
</evidence>
<name>A0A140LED8_9FIRM</name>
<evidence type="ECO:0000256" key="1">
    <source>
        <dbReference type="ARBA" id="ARBA00022573"/>
    </source>
</evidence>
<dbReference type="PANTHER" id="PTHR35863:SF1">
    <property type="entry name" value="COBALT-PRECORRIN-5B C(1)-METHYLTRANSFERASE"/>
    <property type="match status" value="1"/>
</dbReference>
<comment type="catalytic activity">
    <reaction evidence="5">
        <text>Co-precorrin-5B + S-adenosyl-L-methionine = Co-precorrin-6A + S-adenosyl-L-homocysteine</text>
        <dbReference type="Rhea" id="RHEA:26285"/>
        <dbReference type="ChEBI" id="CHEBI:57856"/>
        <dbReference type="ChEBI" id="CHEBI:59789"/>
        <dbReference type="ChEBI" id="CHEBI:60063"/>
        <dbReference type="ChEBI" id="CHEBI:60064"/>
        <dbReference type="EC" id="2.1.1.195"/>
    </reaction>
</comment>
<dbReference type="GO" id="GO:0043780">
    <property type="term" value="F:cobalt-precorrin-5B C1-methyltransferase activity"/>
    <property type="evidence" value="ECO:0007669"/>
    <property type="project" value="RHEA"/>
</dbReference>
<proteinExistence type="inferred from homology"/>
<dbReference type="Pfam" id="PF01888">
    <property type="entry name" value="CbiD"/>
    <property type="match status" value="1"/>
</dbReference>
<evidence type="ECO:0000256" key="2">
    <source>
        <dbReference type="ARBA" id="ARBA00022603"/>
    </source>
</evidence>
<reference evidence="6 7" key="1">
    <citation type="submission" date="2015-12" db="EMBL/GenBank/DDBJ databases">
        <title>Draft genome sequence of the thermoanaerobe Thermotalea metallivorans, an isolate from the runoff channel of the Great Artesian Basin, Australia.</title>
        <authorList>
            <person name="Patel B.K."/>
        </authorList>
    </citation>
    <scope>NUCLEOTIDE SEQUENCE [LARGE SCALE GENOMIC DNA]</scope>
    <source>
        <strain evidence="6 7">B2-1</strain>
    </source>
</reference>
<evidence type="ECO:0000256" key="3">
    <source>
        <dbReference type="ARBA" id="ARBA00022679"/>
    </source>
</evidence>
<dbReference type="EC" id="2.1.1.195" evidence="5"/>
<dbReference type="STRING" id="520762.AN619_00720"/>
<dbReference type="PANTHER" id="PTHR35863">
    <property type="entry name" value="COBALT-PRECORRIN-5B C(1)-METHYLTRANSFERASE"/>
    <property type="match status" value="1"/>
</dbReference>
<dbReference type="UniPathway" id="UPA00148">
    <property type="reaction ID" value="UER00227"/>
</dbReference>
<dbReference type="PIRSF" id="PIRSF026782">
    <property type="entry name" value="CbiD"/>
    <property type="match status" value="1"/>
</dbReference>
<keyword evidence="2 5" id="KW-0489">Methyltransferase</keyword>
<comment type="caution">
    <text evidence="6">The sequence shown here is derived from an EMBL/GenBank/DDBJ whole genome shotgun (WGS) entry which is preliminary data.</text>
</comment>
<evidence type="ECO:0000256" key="5">
    <source>
        <dbReference type="HAMAP-Rule" id="MF_00787"/>
    </source>
</evidence>
<dbReference type="HAMAP" id="MF_00787">
    <property type="entry name" value="CbiD"/>
    <property type="match status" value="1"/>
</dbReference>
<protein>
    <recommendedName>
        <fullName evidence="5">Cobalt-precorrin-5B C(1)-methyltransferase</fullName>
        <ecNumber evidence="5">2.1.1.195</ecNumber>
    </recommendedName>
    <alternativeName>
        <fullName evidence="5">Cobalt-precorrin-6A synthase</fullName>
    </alternativeName>
</protein>
<dbReference type="SUPFAM" id="SSF111342">
    <property type="entry name" value="CbiD-like"/>
    <property type="match status" value="1"/>
</dbReference>
<accession>A0A140LED8</accession>
<dbReference type="Proteomes" id="UP000070456">
    <property type="component" value="Unassembled WGS sequence"/>
</dbReference>
<sequence>MLNRYIVKDGKKLRYGYTTGSCAAAAAKGAAILAVRGERPVKVAIDTPKGWRLEIPIEAWDVGENYVLCTVRKDGGDDPDVTHGILVEARCELIDEPRIEIRGGKGVGIVTKRGLQVPPNHPAINPVPRMMIQREVTEVLPKDVGAIITISVPRGEEIAKKTFNPRLGIVGGISILGTSGIVEPMSEEALKDSLALEISMAAEEGKDRLVLVPGNYGRDIAMAYYGLPEDMLIKTSNFVGFMLEKCVEYGIKQVLMIGHIGKFVKLAGGIFHTHSKVADGRLEILGANLALLGANPEDIRELFQCVTTEAALEVIEKKGFEHIYGFLCDKAEEKSAQYVHHQLEVGIIMFSMEKKILGIGKKGKRLLEAFQNE</sequence>
<dbReference type="PATRIC" id="fig|520762.4.peg.83"/>
<dbReference type="InterPro" id="IPR002748">
    <property type="entry name" value="CbiD"/>
</dbReference>
<evidence type="ECO:0000256" key="4">
    <source>
        <dbReference type="ARBA" id="ARBA00022691"/>
    </source>
</evidence>
<keyword evidence="3 5" id="KW-0808">Transferase</keyword>
<dbReference type="Gene3D" id="3.30.2110.10">
    <property type="entry name" value="CbiD-like"/>
    <property type="match status" value="1"/>
</dbReference>
<gene>
    <name evidence="5 6" type="primary">cbiD</name>
    <name evidence="6" type="ORF">AN619_00720</name>
</gene>
<dbReference type="InterPro" id="IPR036074">
    <property type="entry name" value="CbiD_sf"/>
</dbReference>
<keyword evidence="4 5" id="KW-0949">S-adenosyl-L-methionine</keyword>
<keyword evidence="7" id="KW-1185">Reference proteome</keyword>